<dbReference type="InterPro" id="IPR029071">
    <property type="entry name" value="Ubiquitin-like_domsf"/>
</dbReference>
<dbReference type="Gene3D" id="3.10.20.90">
    <property type="entry name" value="Phosphatidylinositol 3-kinase Catalytic Subunit, Chain A, domain 1"/>
    <property type="match status" value="1"/>
</dbReference>
<keyword evidence="3" id="KW-1185">Reference proteome</keyword>
<comment type="caution">
    <text evidence="2">The sequence shown here is derived from an EMBL/GenBank/DDBJ whole genome shotgun (WGS) entry which is preliminary data.</text>
</comment>
<evidence type="ECO:0000313" key="3">
    <source>
        <dbReference type="Proteomes" id="UP001187471"/>
    </source>
</evidence>
<protein>
    <recommendedName>
        <fullName evidence="1">Ubiquitin-like domain-containing protein</fullName>
    </recommendedName>
</protein>
<dbReference type="Pfam" id="PF00240">
    <property type="entry name" value="ubiquitin"/>
    <property type="match status" value="1"/>
</dbReference>
<dbReference type="Proteomes" id="UP001187471">
    <property type="component" value="Unassembled WGS sequence"/>
</dbReference>
<dbReference type="SUPFAM" id="SSF54236">
    <property type="entry name" value="Ubiquitin-like"/>
    <property type="match status" value="1"/>
</dbReference>
<proteinExistence type="predicted"/>
<organism evidence="2 3">
    <name type="scientific">Escallonia rubra</name>
    <dbReference type="NCBI Taxonomy" id="112253"/>
    <lineage>
        <taxon>Eukaryota</taxon>
        <taxon>Viridiplantae</taxon>
        <taxon>Streptophyta</taxon>
        <taxon>Embryophyta</taxon>
        <taxon>Tracheophyta</taxon>
        <taxon>Spermatophyta</taxon>
        <taxon>Magnoliopsida</taxon>
        <taxon>eudicotyledons</taxon>
        <taxon>Gunneridae</taxon>
        <taxon>Pentapetalae</taxon>
        <taxon>asterids</taxon>
        <taxon>campanulids</taxon>
        <taxon>Escalloniales</taxon>
        <taxon>Escalloniaceae</taxon>
        <taxon>Escallonia</taxon>
    </lineage>
</organism>
<sequence>MGDRTALKVKNTYSVLMIKQMLSTAKGIPADKMLLSFGGEHLEDERTLGSYRISLSSRLHLTPVARWKKSKSTAQDKELCQSWGLDTKHLLEN</sequence>
<dbReference type="EMBL" id="JAVXUO010001220">
    <property type="protein sequence ID" value="KAK2984568.1"/>
    <property type="molecule type" value="Genomic_DNA"/>
</dbReference>
<feature type="domain" description="Ubiquitin-like" evidence="1">
    <location>
        <begin position="1"/>
        <end position="61"/>
    </location>
</feature>
<dbReference type="InterPro" id="IPR000626">
    <property type="entry name" value="Ubiquitin-like_dom"/>
</dbReference>
<accession>A0AA88UK63</accession>
<dbReference type="InterPro" id="IPR019956">
    <property type="entry name" value="Ubiquitin_dom"/>
</dbReference>
<gene>
    <name evidence="2" type="ORF">RJ640_018946</name>
</gene>
<evidence type="ECO:0000259" key="1">
    <source>
        <dbReference type="PROSITE" id="PS50053"/>
    </source>
</evidence>
<evidence type="ECO:0000313" key="2">
    <source>
        <dbReference type="EMBL" id="KAK2984568.1"/>
    </source>
</evidence>
<dbReference type="PROSITE" id="PS50053">
    <property type="entry name" value="UBIQUITIN_2"/>
    <property type="match status" value="1"/>
</dbReference>
<name>A0AA88UK63_9ASTE</name>
<dbReference type="AlphaFoldDB" id="A0AA88UK63"/>
<dbReference type="PRINTS" id="PR00348">
    <property type="entry name" value="UBIQUITIN"/>
</dbReference>
<dbReference type="CDD" id="cd17039">
    <property type="entry name" value="Ubl_ubiquitin_like"/>
    <property type="match status" value="1"/>
</dbReference>
<reference evidence="2" key="1">
    <citation type="submission" date="2022-12" db="EMBL/GenBank/DDBJ databases">
        <title>Draft genome assemblies for two species of Escallonia (Escalloniales).</title>
        <authorList>
            <person name="Chanderbali A."/>
            <person name="Dervinis C."/>
            <person name="Anghel I."/>
            <person name="Soltis D."/>
            <person name="Soltis P."/>
            <person name="Zapata F."/>
        </authorList>
    </citation>
    <scope>NUCLEOTIDE SEQUENCE</scope>
    <source>
        <strain evidence="2">UCBG92.1500</strain>
        <tissue evidence="2">Leaf</tissue>
    </source>
</reference>